<dbReference type="PANTHER" id="PTHR44942">
    <property type="entry name" value="METHYLTRANSF_11 DOMAIN-CONTAINING PROTEIN"/>
    <property type="match status" value="1"/>
</dbReference>
<keyword evidence="2 4" id="KW-0808">Transferase</keyword>
<proteinExistence type="predicted"/>
<dbReference type="InterPro" id="IPR029063">
    <property type="entry name" value="SAM-dependent_MTases_sf"/>
</dbReference>
<dbReference type="KEGG" id="git:C6V83_12195"/>
<evidence type="ECO:0000313" key="4">
    <source>
        <dbReference type="EMBL" id="AVM00904.1"/>
    </source>
</evidence>
<reference evidence="4 5" key="1">
    <citation type="submission" date="2018-03" db="EMBL/GenBank/DDBJ databases">
        <title>Characteristics and genome of n-alkane degrading marine bacteria Gordonia iterans isolated from crude oil contaminated in Tae-an, South Korea.</title>
        <authorList>
            <person name="Lee S.-S."/>
            <person name="Kim H."/>
        </authorList>
    </citation>
    <scope>NUCLEOTIDE SEQUENCE [LARGE SCALE GENOMIC DNA]</scope>
    <source>
        <strain evidence="4 5">Co17</strain>
    </source>
</reference>
<dbReference type="GO" id="GO:0008168">
    <property type="term" value="F:methyltransferase activity"/>
    <property type="evidence" value="ECO:0007669"/>
    <property type="project" value="UniProtKB-KW"/>
</dbReference>
<gene>
    <name evidence="4" type="ORF">C6V83_12195</name>
</gene>
<dbReference type="AlphaFoldDB" id="A0A2S0KGV2"/>
<dbReference type="RefSeq" id="WP_105942617.1">
    <property type="nucleotide sequence ID" value="NZ_CP027433.1"/>
</dbReference>
<dbReference type="PANTHER" id="PTHR44942:SF4">
    <property type="entry name" value="METHYLTRANSFERASE TYPE 11 DOMAIN-CONTAINING PROTEIN"/>
    <property type="match status" value="1"/>
</dbReference>
<dbReference type="CDD" id="cd02440">
    <property type="entry name" value="AdoMet_MTases"/>
    <property type="match status" value="1"/>
</dbReference>
<dbReference type="SUPFAM" id="SSF53335">
    <property type="entry name" value="S-adenosyl-L-methionine-dependent methyltransferases"/>
    <property type="match status" value="1"/>
</dbReference>
<name>A0A2S0KGV2_9ACTN</name>
<feature type="domain" description="Methyltransferase type 12" evidence="3">
    <location>
        <begin position="45"/>
        <end position="133"/>
    </location>
</feature>
<keyword evidence="1 4" id="KW-0489">Methyltransferase</keyword>
<organism evidence="4 5">
    <name type="scientific">Gordonia iterans</name>
    <dbReference type="NCBI Taxonomy" id="1004901"/>
    <lineage>
        <taxon>Bacteria</taxon>
        <taxon>Bacillati</taxon>
        <taxon>Actinomycetota</taxon>
        <taxon>Actinomycetes</taxon>
        <taxon>Mycobacteriales</taxon>
        <taxon>Gordoniaceae</taxon>
        <taxon>Gordonia</taxon>
    </lineage>
</organism>
<dbReference type="Pfam" id="PF08242">
    <property type="entry name" value="Methyltransf_12"/>
    <property type="match status" value="1"/>
</dbReference>
<evidence type="ECO:0000256" key="2">
    <source>
        <dbReference type="ARBA" id="ARBA00022679"/>
    </source>
</evidence>
<dbReference type="InterPro" id="IPR013217">
    <property type="entry name" value="Methyltransf_12"/>
</dbReference>
<evidence type="ECO:0000256" key="1">
    <source>
        <dbReference type="ARBA" id="ARBA00022603"/>
    </source>
</evidence>
<keyword evidence="5" id="KW-1185">Reference proteome</keyword>
<dbReference type="Gene3D" id="3.40.50.150">
    <property type="entry name" value="Vaccinia Virus protein VP39"/>
    <property type="match status" value="1"/>
</dbReference>
<accession>A0A2S0KGV2</accession>
<dbReference type="OrthoDB" id="626362at2"/>
<protein>
    <submittedName>
        <fullName evidence="4">Class I SAM-dependent methyltransferase</fullName>
    </submittedName>
</protein>
<evidence type="ECO:0000259" key="3">
    <source>
        <dbReference type="Pfam" id="PF08242"/>
    </source>
</evidence>
<dbReference type="EMBL" id="CP027433">
    <property type="protein sequence ID" value="AVM00904.1"/>
    <property type="molecule type" value="Genomic_DNA"/>
</dbReference>
<sequence length="227" mass="25266">MDLRSIGGAAGSALSRFNARHPWSHNDRFHGWILRRLPQRRDLAIDVGCGRGELLSRLSPEFTRVEGTDLDTGMRHAAADRCAHLPNVLVDGRSLGELEPGADLLTMVAVLHHLDLDETLPHVRRILAPRGRLLVVGLARSESARDFLWDAASSVTNPLIGVMKHPRALRTPPVGDPFPVAEPELTFDAIRDVVTRELAGARLRRRLAFRYTLEWTKPGPDTRPTPR</sequence>
<dbReference type="GO" id="GO:0032259">
    <property type="term" value="P:methylation"/>
    <property type="evidence" value="ECO:0007669"/>
    <property type="project" value="UniProtKB-KW"/>
</dbReference>
<dbReference type="Proteomes" id="UP000239814">
    <property type="component" value="Chromosome"/>
</dbReference>
<dbReference type="InterPro" id="IPR051052">
    <property type="entry name" value="Diverse_substrate_MTase"/>
</dbReference>
<evidence type="ECO:0000313" key="5">
    <source>
        <dbReference type="Proteomes" id="UP000239814"/>
    </source>
</evidence>